<name>A0A7X3CM53_9BACL</name>
<evidence type="ECO:0000259" key="1">
    <source>
        <dbReference type="Pfam" id="PF12697"/>
    </source>
</evidence>
<reference evidence="2 3" key="1">
    <citation type="submission" date="2019-11" db="EMBL/GenBank/DDBJ databases">
        <title>Draft genome sequences of five Paenibacillus species of dairy origin.</title>
        <authorList>
            <person name="Olajide A.M."/>
            <person name="Chen S."/>
            <person name="Lapointe G."/>
        </authorList>
    </citation>
    <scope>NUCLEOTIDE SEQUENCE [LARGE SCALE GENOMIC DNA]</scope>
    <source>
        <strain evidence="2 3">12CR55</strain>
    </source>
</reference>
<gene>
    <name evidence="2" type="ORF">GNP95_09755</name>
</gene>
<protein>
    <submittedName>
        <fullName evidence="2">Alpha/beta fold hydrolase</fullName>
    </submittedName>
</protein>
<dbReference type="Gene3D" id="3.40.50.1820">
    <property type="entry name" value="alpha/beta hydrolase"/>
    <property type="match status" value="1"/>
</dbReference>
<proteinExistence type="predicted"/>
<dbReference type="InterPro" id="IPR000073">
    <property type="entry name" value="AB_hydrolase_1"/>
</dbReference>
<dbReference type="Proteomes" id="UP000447876">
    <property type="component" value="Unassembled WGS sequence"/>
</dbReference>
<dbReference type="InterPro" id="IPR029058">
    <property type="entry name" value="AB_hydrolase_fold"/>
</dbReference>
<dbReference type="GO" id="GO:0016787">
    <property type="term" value="F:hydrolase activity"/>
    <property type="evidence" value="ECO:0007669"/>
    <property type="project" value="UniProtKB-KW"/>
</dbReference>
<dbReference type="SUPFAM" id="SSF53474">
    <property type="entry name" value="alpha/beta-Hydrolases"/>
    <property type="match status" value="1"/>
</dbReference>
<organism evidence="2 3">
    <name type="scientific">Paenibacillus woosongensis</name>
    <dbReference type="NCBI Taxonomy" id="307580"/>
    <lineage>
        <taxon>Bacteria</taxon>
        <taxon>Bacillati</taxon>
        <taxon>Bacillota</taxon>
        <taxon>Bacilli</taxon>
        <taxon>Bacillales</taxon>
        <taxon>Paenibacillaceae</taxon>
        <taxon>Paenibacillus</taxon>
    </lineage>
</organism>
<dbReference type="AlphaFoldDB" id="A0A7X3CM53"/>
<evidence type="ECO:0000313" key="3">
    <source>
        <dbReference type="Proteomes" id="UP000447876"/>
    </source>
</evidence>
<evidence type="ECO:0000313" key="2">
    <source>
        <dbReference type="EMBL" id="MUG45283.1"/>
    </source>
</evidence>
<accession>A0A7X3CM53</accession>
<dbReference type="Pfam" id="PF12697">
    <property type="entry name" value="Abhydrolase_6"/>
    <property type="match status" value="1"/>
</dbReference>
<comment type="caution">
    <text evidence="2">The sequence shown here is derived from an EMBL/GenBank/DDBJ whole genome shotgun (WGS) entry which is preliminary data.</text>
</comment>
<sequence length="280" mass="31954">MYSIRVIRLNVEQVYIENHNAQESLFCLLENSKCNNTWIIGIHGLFQDKCESWFLLSKLARMARELDVSVCRFDFRGSGDSTGDLMDLSLRDFFEDGALIINYVSENYKPSKIILLGVGFGCLVATKLAIDAGINDIILINPTFEPVFDYELGLTESARFMLEQTGTLDLNRNAIVEEWLEKLHYSGSLYWNVLGSQISKRLLQEIKHANLRDYFLTSEVCNWLVVLSVVNEQAIQTVSELVKRSKNGRLCCIDSDPLFTHPKAQSEVVLKVREWLDVCP</sequence>
<dbReference type="EMBL" id="WNZW01000002">
    <property type="protein sequence ID" value="MUG45283.1"/>
    <property type="molecule type" value="Genomic_DNA"/>
</dbReference>
<keyword evidence="2" id="KW-0378">Hydrolase</keyword>
<feature type="domain" description="AB hydrolase-1" evidence="1">
    <location>
        <begin position="42"/>
        <end position="166"/>
    </location>
</feature>